<gene>
    <name evidence="1" type="ORF">F9K94_17355</name>
</gene>
<accession>A0A7V7VSQ5</accession>
<sequence>MNIVWGDSSNPLLRAHLCAFVDKQIGGSGLGFGDSAVAMGVSEDDGRLAGAVVFHNYEPRAGVIEMSAASLSRRWLTRPVLQRLFDYVFDDAGCQMVVMRVSERNAPMIRIARAYGFSEVLIPRLRGRDHNEFIFTLTDDDWQASRFNRKSLSLSH</sequence>
<name>A0A7V7VSQ5_9HYPH</name>
<proteinExistence type="predicted"/>
<evidence type="ECO:0000313" key="2">
    <source>
        <dbReference type="Proteomes" id="UP000460650"/>
    </source>
</evidence>
<comment type="caution">
    <text evidence="1">The sequence shown here is derived from an EMBL/GenBank/DDBJ whole genome shotgun (WGS) entry which is preliminary data.</text>
</comment>
<reference evidence="1 2" key="1">
    <citation type="submission" date="2019-09" db="EMBL/GenBank/DDBJ databases">
        <title>Taxonomic organization of the family Brucellaceae based on a phylogenomic approach.</title>
        <authorList>
            <person name="Leclercq S."/>
            <person name="Cloeckaert A."/>
            <person name="Zygmunt M.S."/>
        </authorList>
    </citation>
    <scope>NUCLEOTIDE SEQUENCE [LARGE SCALE GENOMIC DNA]</scope>
    <source>
        <strain evidence="1 2">TA93</strain>
    </source>
</reference>
<dbReference type="SUPFAM" id="SSF55729">
    <property type="entry name" value="Acyl-CoA N-acyltransferases (Nat)"/>
    <property type="match status" value="1"/>
</dbReference>
<dbReference type="InterPro" id="IPR016181">
    <property type="entry name" value="Acyl_CoA_acyltransferase"/>
</dbReference>
<dbReference type="Proteomes" id="UP000460650">
    <property type="component" value="Unassembled WGS sequence"/>
</dbReference>
<dbReference type="EMBL" id="WBVY01000004">
    <property type="protein sequence ID" value="KAB2656268.1"/>
    <property type="molecule type" value="Genomic_DNA"/>
</dbReference>
<dbReference type="GO" id="GO:0016740">
    <property type="term" value="F:transferase activity"/>
    <property type="evidence" value="ECO:0007669"/>
    <property type="project" value="UniProtKB-KW"/>
</dbReference>
<dbReference type="Gene3D" id="3.40.630.30">
    <property type="match status" value="1"/>
</dbReference>
<organism evidence="1 2">
    <name type="scientific">Brucella tritici</name>
    <dbReference type="NCBI Taxonomy" id="94626"/>
    <lineage>
        <taxon>Bacteria</taxon>
        <taxon>Pseudomonadati</taxon>
        <taxon>Pseudomonadota</taxon>
        <taxon>Alphaproteobacteria</taxon>
        <taxon>Hyphomicrobiales</taxon>
        <taxon>Brucellaceae</taxon>
        <taxon>Brucella/Ochrobactrum group</taxon>
        <taxon>Brucella</taxon>
    </lineage>
</organism>
<keyword evidence="1" id="KW-0808">Transferase</keyword>
<protein>
    <submittedName>
        <fullName evidence="1">GNAT family N-acetyltransferase</fullName>
    </submittedName>
</protein>
<evidence type="ECO:0000313" key="1">
    <source>
        <dbReference type="EMBL" id="KAB2656268.1"/>
    </source>
</evidence>
<dbReference type="AlphaFoldDB" id="A0A7V7VSQ5"/>
<dbReference type="RefSeq" id="WP_151647212.1">
    <property type="nucleotide sequence ID" value="NZ_WBVY01000004.1"/>
</dbReference>